<protein>
    <submittedName>
        <fullName evidence="1">Uncharacterized protein</fullName>
    </submittedName>
</protein>
<sequence length="238" mass="25741">MLKAGNGFFAMWAGIAPDVAAAFELMHARDHLAEHLAYLGEGGILWARRYGEGQGILPPNFAFYGMRDLDRLTGPGAAERKVFETEFFKAIRPHYRDRIAHHCRVLGSAGAGTGSAVATFLLDLRAEDGAPAQIADRLTCLLSVTAAHIGAVDWGVPIRAGGVPPPCPPGDERLGIAVVEGFSRWRMAGEFASITEILSQAGTIRSAGHYGFSYALDYAEVPGLRHHRRDHEVDPQQP</sequence>
<name>A0ABY0NTX5_9HYPH</name>
<organism evidence="1 2">
    <name type="scientific">Bosea robiniae</name>
    <dbReference type="NCBI Taxonomy" id="1036780"/>
    <lineage>
        <taxon>Bacteria</taxon>
        <taxon>Pseudomonadati</taxon>
        <taxon>Pseudomonadota</taxon>
        <taxon>Alphaproteobacteria</taxon>
        <taxon>Hyphomicrobiales</taxon>
        <taxon>Boseaceae</taxon>
        <taxon>Bosea</taxon>
    </lineage>
</organism>
<keyword evidence="2" id="KW-1185">Reference proteome</keyword>
<dbReference type="RefSeq" id="WP_091856706.1">
    <property type="nucleotide sequence ID" value="NZ_FNBZ01000003.1"/>
</dbReference>
<reference evidence="1 2" key="1">
    <citation type="submission" date="2016-10" db="EMBL/GenBank/DDBJ databases">
        <authorList>
            <person name="Varghese N."/>
            <person name="Submissions S."/>
        </authorList>
    </citation>
    <scope>NUCLEOTIDE SEQUENCE [LARGE SCALE GENOMIC DNA]</scope>
    <source>
        <strain evidence="1 2">DSM 26672</strain>
    </source>
</reference>
<comment type="caution">
    <text evidence="1">The sequence shown here is derived from an EMBL/GenBank/DDBJ whole genome shotgun (WGS) entry which is preliminary data.</text>
</comment>
<evidence type="ECO:0000313" key="1">
    <source>
        <dbReference type="EMBL" id="SDG13430.1"/>
    </source>
</evidence>
<gene>
    <name evidence="1" type="ORF">SAMN05421844_10325</name>
</gene>
<evidence type="ECO:0000313" key="2">
    <source>
        <dbReference type="Proteomes" id="UP000199468"/>
    </source>
</evidence>
<proteinExistence type="predicted"/>
<dbReference type="EMBL" id="FNBZ01000003">
    <property type="protein sequence ID" value="SDG13430.1"/>
    <property type="molecule type" value="Genomic_DNA"/>
</dbReference>
<accession>A0ABY0NTX5</accession>
<dbReference type="Proteomes" id="UP000199468">
    <property type="component" value="Unassembled WGS sequence"/>
</dbReference>